<comment type="caution">
    <text evidence="6">The sequence shown here is derived from an EMBL/GenBank/DDBJ whole genome shotgun (WGS) entry which is preliminary data.</text>
</comment>
<accession>A0A5N5QCQ2</accession>
<evidence type="ECO:0000259" key="5">
    <source>
        <dbReference type="PROSITE" id="PS50837"/>
    </source>
</evidence>
<feature type="domain" description="NACHT" evidence="5">
    <location>
        <begin position="271"/>
        <end position="417"/>
    </location>
</feature>
<dbReference type="PROSITE" id="PS50294">
    <property type="entry name" value="WD_REPEATS_REGION"/>
    <property type="match status" value="12"/>
</dbReference>
<feature type="repeat" description="WD" evidence="3">
    <location>
        <begin position="1125"/>
        <end position="1166"/>
    </location>
</feature>
<dbReference type="PRINTS" id="PR00320">
    <property type="entry name" value="GPROTEINBRPT"/>
</dbReference>
<dbReference type="InterPro" id="IPR019775">
    <property type="entry name" value="WD40_repeat_CS"/>
</dbReference>
<dbReference type="Pfam" id="PF24883">
    <property type="entry name" value="NPHP3_N"/>
    <property type="match status" value="1"/>
</dbReference>
<keyword evidence="2" id="KW-0677">Repeat</keyword>
<feature type="repeat" description="WD" evidence="3">
    <location>
        <begin position="1168"/>
        <end position="1209"/>
    </location>
</feature>
<evidence type="ECO:0000256" key="2">
    <source>
        <dbReference type="ARBA" id="ARBA00022737"/>
    </source>
</evidence>
<dbReference type="SUPFAM" id="SSF52540">
    <property type="entry name" value="P-loop containing nucleoside triphosphate hydrolases"/>
    <property type="match status" value="1"/>
</dbReference>
<evidence type="ECO:0000313" key="7">
    <source>
        <dbReference type="Proteomes" id="UP000383932"/>
    </source>
</evidence>
<dbReference type="PROSITE" id="PS00678">
    <property type="entry name" value="WD_REPEATS_1"/>
    <property type="match status" value="1"/>
</dbReference>
<feature type="repeat" description="WD" evidence="3">
    <location>
        <begin position="868"/>
        <end position="902"/>
    </location>
</feature>
<feature type="region of interest" description="Disordered" evidence="4">
    <location>
        <begin position="1"/>
        <end position="51"/>
    </location>
</feature>
<organism evidence="6 7">
    <name type="scientific">Ceratobasidium theobromae</name>
    <dbReference type="NCBI Taxonomy" id="1582974"/>
    <lineage>
        <taxon>Eukaryota</taxon>
        <taxon>Fungi</taxon>
        <taxon>Dikarya</taxon>
        <taxon>Basidiomycota</taxon>
        <taxon>Agaricomycotina</taxon>
        <taxon>Agaricomycetes</taxon>
        <taxon>Cantharellales</taxon>
        <taxon>Ceratobasidiaceae</taxon>
        <taxon>Ceratobasidium</taxon>
    </lineage>
</organism>
<feature type="repeat" description="WD" evidence="3">
    <location>
        <begin position="1211"/>
        <end position="1243"/>
    </location>
</feature>
<dbReference type="EMBL" id="SSOP01000277">
    <property type="protein sequence ID" value="KAB5589389.1"/>
    <property type="molecule type" value="Genomic_DNA"/>
</dbReference>
<dbReference type="Gene3D" id="2.130.10.10">
    <property type="entry name" value="YVTN repeat-like/Quinoprotein amine dehydrogenase"/>
    <property type="match status" value="6"/>
</dbReference>
<reference evidence="6 7" key="1">
    <citation type="journal article" date="2019" name="Fungal Biol. Biotechnol.">
        <title>Draft genome sequence of fastidious pathogen Ceratobasidium theobromae, which causes vascular-streak dieback in Theobroma cacao.</title>
        <authorList>
            <person name="Ali S.S."/>
            <person name="Asman A."/>
            <person name="Shao J."/>
            <person name="Firmansyah A.P."/>
            <person name="Susilo A.W."/>
            <person name="Rosmana A."/>
            <person name="McMahon P."/>
            <person name="Junaid M."/>
            <person name="Guest D."/>
            <person name="Kheng T.Y."/>
            <person name="Meinhardt L.W."/>
            <person name="Bailey B.A."/>
        </authorList>
    </citation>
    <scope>NUCLEOTIDE SEQUENCE [LARGE SCALE GENOMIC DNA]</scope>
    <source>
        <strain evidence="6 7">CT2</strain>
    </source>
</reference>
<dbReference type="InterPro" id="IPR001680">
    <property type="entry name" value="WD40_rpt"/>
</dbReference>
<dbReference type="PANTHER" id="PTHR19848">
    <property type="entry name" value="WD40 REPEAT PROTEIN"/>
    <property type="match status" value="1"/>
</dbReference>
<evidence type="ECO:0000256" key="3">
    <source>
        <dbReference type="PROSITE-ProRule" id="PRU00221"/>
    </source>
</evidence>
<keyword evidence="1 3" id="KW-0853">WD repeat</keyword>
<evidence type="ECO:0000256" key="4">
    <source>
        <dbReference type="SAM" id="MobiDB-lite"/>
    </source>
</evidence>
<dbReference type="Gene3D" id="3.40.50.300">
    <property type="entry name" value="P-loop containing nucleotide triphosphate hydrolases"/>
    <property type="match status" value="1"/>
</dbReference>
<sequence>MSDPKRRIRDSLSRKVDKWFRSPSPAPSRYAKSTSDLTHPQAPTSSSSSNFLSPTLGQALRALITPTPPQSEHLVDSRITPWNGLRTTLQSLHKCAVVFPSLQSTIGSVISSIDLALKHPDDYKDLTSELRSLGESLIWYFQESNSAQMCESIERTAMVIEEQAKQINDKRDPGTARDLTEADHDIEELAKCYQRIAGLTTGNGKANAALSWNTARNELAQENQLEDMTPVKPASYNSQLSTTNRQTCTRDTRMVILLELNTWSCDPNAPNIYWMTGMAGIGKTTLARTFCETLKKRKQLGASFFCTRTTAECRDVSRIILTIAYQLGRYSLAFESALCRILEGDPDTCSTGMISVQFERLLRDPILKVRDGIPENLVVVIDGLDECTNPNGVESILDILLRRSTDLPLKFLVTSRPKPGIQSELFGARPAFILHKIERSLAQADIALYLTEALEFMSPSETQVQNLAELSGSLFIYAATAVRYIRAGGGLITSSGRLSTILEFNSKSRREHADIDRLYTTILATAFEGNLEDEEKDLVRLVIWTVLCACEPVSVEILAALGGIGNPSLVLAILQTLQPVIYVSKDGNIVTTVHASFSDFMFDQARSSQFFCDEAKHNQFLARRCFELMKEQLRFNICNLESSFVRDKDVKDLGDRIKKYISPTLLYACRYWSDHLRQATASQELFSYIDEFLSDQHENVVCVEVVAHAPLDLSVHIEESRRFMANFMANPISESTPHIYISALPFRHRSSSVFDKFRKQTRGLVTARGQIIERREAAPFATWNTDQAANSIAFSPDGTRLAFGTDEGTVTIKDAIDGRLVAGPLKGHEQWVLSVAFSPDGKCIASGSSDSTILVWNANNGMHLAGPFRGHTDAVKSVTFSPDSTRIISGSWDHSVRVWGVQDAVPALAPFLGHSKAVNSVAVSPDGTRIISGSDDRTIQIWDAHRGTCTISPLIGHSDSVTSVAFSLDGTRIISGSKDCTILIWNALDGARVSTPLTGHTGPVRSVTFSPNNTHIVSGSDDTTVRVWRAVDGTPVGSPFKGHTKRVWCVAFSPDSACIASSGDDCTIHIWNALANNSSSLKSGHASDIFSVAFSPDGTRIISGSADCSICIWSANDGSLVAGPMVGHSGRVTSVAISPDGTHIASGSDDYTIIMWDALDGSRIAGPLRGHTSRVTSVCFSPNGTCIVSGSFDNTLRVWSTRDYTLIGNPLEGHKSYVNSVAFSPSGAYIASGSSDNTIIIWDAFKGTQFAGPLKGHTDQVLSVAFSPDGSRIASGSADRTIRVWSAHNGTLIAGPFTAHVSSIQSVAYSPDGTHIVSGSIGSNLAVTNANVSFVVDGPLTGHTSIVWSVAFSPNGMRIVSGSSDCSIRVWRVRHRTSNAHPPEHNLISTNHQKKSLPAAYITVNDDGWVTNEKSDLLFWVPPEVAPYLPPLPNTLLIRREGSIGIDYDGLFLGNDWYQCYSS</sequence>
<feature type="repeat" description="WD" evidence="3">
    <location>
        <begin position="997"/>
        <end position="1038"/>
    </location>
</feature>
<dbReference type="Proteomes" id="UP000383932">
    <property type="component" value="Unassembled WGS sequence"/>
</dbReference>
<name>A0A5N5QCQ2_9AGAM</name>
<dbReference type="PANTHER" id="PTHR19848:SF8">
    <property type="entry name" value="F-BOX AND WD REPEAT DOMAIN CONTAINING 7"/>
    <property type="match status" value="1"/>
</dbReference>
<dbReference type="Pfam" id="PF00400">
    <property type="entry name" value="WD40"/>
    <property type="match status" value="13"/>
</dbReference>
<feature type="compositionally biased region" description="Basic and acidic residues" evidence="4">
    <location>
        <begin position="9"/>
        <end position="20"/>
    </location>
</feature>
<protein>
    <submittedName>
        <fullName evidence="6">Vegetative incompatibility protein HET-E-1</fullName>
    </submittedName>
</protein>
<gene>
    <name evidence="6" type="ORF">CTheo_7170</name>
</gene>
<dbReference type="InterPro" id="IPR027417">
    <property type="entry name" value="P-loop_NTPase"/>
</dbReference>
<dbReference type="InterPro" id="IPR011659">
    <property type="entry name" value="WD40"/>
</dbReference>
<dbReference type="InterPro" id="IPR056884">
    <property type="entry name" value="NPHP3-like_N"/>
</dbReference>
<feature type="repeat" description="WD" evidence="3">
    <location>
        <begin position="911"/>
        <end position="952"/>
    </location>
</feature>
<dbReference type="PROSITE" id="PS50837">
    <property type="entry name" value="NACHT"/>
    <property type="match status" value="1"/>
</dbReference>
<dbReference type="InterPro" id="IPR020472">
    <property type="entry name" value="WD40_PAC1"/>
</dbReference>
<dbReference type="InterPro" id="IPR036322">
    <property type="entry name" value="WD40_repeat_dom_sf"/>
</dbReference>
<feature type="repeat" description="WD" evidence="3">
    <location>
        <begin position="1254"/>
        <end position="1295"/>
    </location>
</feature>
<dbReference type="PROSITE" id="PS50082">
    <property type="entry name" value="WD_REPEATS_2"/>
    <property type="match status" value="12"/>
</dbReference>
<dbReference type="InterPro" id="IPR015943">
    <property type="entry name" value="WD40/YVTN_repeat-like_dom_sf"/>
</dbReference>
<evidence type="ECO:0000256" key="1">
    <source>
        <dbReference type="ARBA" id="ARBA00022574"/>
    </source>
</evidence>
<dbReference type="SMART" id="SM00320">
    <property type="entry name" value="WD40"/>
    <property type="match status" value="14"/>
</dbReference>
<feature type="repeat" description="WD" evidence="3">
    <location>
        <begin position="1082"/>
        <end position="1123"/>
    </location>
</feature>
<evidence type="ECO:0000313" key="6">
    <source>
        <dbReference type="EMBL" id="KAB5589389.1"/>
    </source>
</evidence>
<feature type="repeat" description="WD" evidence="3">
    <location>
        <begin position="954"/>
        <end position="995"/>
    </location>
</feature>
<keyword evidence="7" id="KW-1185">Reference proteome</keyword>
<feature type="repeat" description="WD" evidence="3">
    <location>
        <begin position="825"/>
        <end position="866"/>
    </location>
</feature>
<dbReference type="SUPFAM" id="SSF50978">
    <property type="entry name" value="WD40 repeat-like"/>
    <property type="match status" value="3"/>
</dbReference>
<proteinExistence type="predicted"/>
<feature type="repeat" description="WD" evidence="3">
    <location>
        <begin position="1040"/>
        <end position="1072"/>
    </location>
</feature>
<dbReference type="OrthoDB" id="538223at2759"/>
<dbReference type="Pfam" id="PF07676">
    <property type="entry name" value="PD40"/>
    <property type="match status" value="1"/>
</dbReference>
<feature type="repeat" description="WD" evidence="3">
    <location>
        <begin position="1340"/>
        <end position="1374"/>
    </location>
</feature>
<feature type="compositionally biased region" description="Polar residues" evidence="4">
    <location>
        <begin position="31"/>
        <end position="51"/>
    </location>
</feature>
<dbReference type="CDD" id="cd00200">
    <property type="entry name" value="WD40"/>
    <property type="match status" value="2"/>
</dbReference>
<dbReference type="InterPro" id="IPR007111">
    <property type="entry name" value="NACHT_NTPase"/>
</dbReference>